<dbReference type="InterPro" id="IPR016155">
    <property type="entry name" value="Mopterin_synth/thiamin_S_b"/>
</dbReference>
<name>A0ABV6S179_9SPHN</name>
<sequence>MQARLVFLGRLEDLAGCADHDLAASAPLDWYDVLGWLGDHFVPELADTVAGDKVRVAVNGALLGDKHALVLADGDELAFLPPVSGG</sequence>
<keyword evidence="2" id="KW-1185">Reference proteome</keyword>
<dbReference type="Pfam" id="PF02597">
    <property type="entry name" value="ThiS"/>
    <property type="match status" value="1"/>
</dbReference>
<dbReference type="Proteomes" id="UP001589858">
    <property type="component" value="Unassembled WGS sequence"/>
</dbReference>
<dbReference type="InterPro" id="IPR012675">
    <property type="entry name" value="Beta-grasp_dom_sf"/>
</dbReference>
<comment type="caution">
    <text evidence="1">The sequence shown here is derived from an EMBL/GenBank/DDBJ whole genome shotgun (WGS) entry which is preliminary data.</text>
</comment>
<proteinExistence type="predicted"/>
<gene>
    <name evidence="1" type="ORF">ACFFF8_00080</name>
</gene>
<dbReference type="SUPFAM" id="SSF54285">
    <property type="entry name" value="MoaD/ThiS"/>
    <property type="match status" value="1"/>
</dbReference>
<protein>
    <submittedName>
        <fullName evidence="1">MoaD/ThiS family protein</fullName>
    </submittedName>
</protein>
<dbReference type="InterPro" id="IPR003749">
    <property type="entry name" value="ThiS/MoaD-like"/>
</dbReference>
<accession>A0ABV6S179</accession>
<organism evidence="1 2">
    <name type="scientific">Novosphingobium clariflavum</name>
    <dbReference type="NCBI Taxonomy" id="2029884"/>
    <lineage>
        <taxon>Bacteria</taxon>
        <taxon>Pseudomonadati</taxon>
        <taxon>Pseudomonadota</taxon>
        <taxon>Alphaproteobacteria</taxon>
        <taxon>Sphingomonadales</taxon>
        <taxon>Sphingomonadaceae</taxon>
        <taxon>Novosphingobium</taxon>
    </lineage>
</organism>
<reference evidence="1 2" key="1">
    <citation type="submission" date="2024-09" db="EMBL/GenBank/DDBJ databases">
        <authorList>
            <person name="Sun Q."/>
            <person name="Mori K."/>
        </authorList>
    </citation>
    <scope>NUCLEOTIDE SEQUENCE [LARGE SCALE GENOMIC DNA]</scope>
    <source>
        <strain evidence="1 2">CICC 11035S</strain>
    </source>
</reference>
<dbReference type="Gene3D" id="3.10.20.30">
    <property type="match status" value="1"/>
</dbReference>
<evidence type="ECO:0000313" key="2">
    <source>
        <dbReference type="Proteomes" id="UP001589858"/>
    </source>
</evidence>
<dbReference type="RefSeq" id="WP_267222793.1">
    <property type="nucleotide sequence ID" value="NZ_JAPCWC010000018.1"/>
</dbReference>
<evidence type="ECO:0000313" key="1">
    <source>
        <dbReference type="EMBL" id="MFC0682985.1"/>
    </source>
</evidence>
<dbReference type="EMBL" id="JBHLTM010000002">
    <property type="protein sequence ID" value="MFC0682985.1"/>
    <property type="molecule type" value="Genomic_DNA"/>
</dbReference>